<dbReference type="AlphaFoldDB" id="A0AAV4BKJ7"/>
<dbReference type="EMBL" id="BLXT01005065">
    <property type="protein sequence ID" value="GFO19427.1"/>
    <property type="molecule type" value="Genomic_DNA"/>
</dbReference>
<evidence type="ECO:0000313" key="1">
    <source>
        <dbReference type="EMBL" id="GFO19427.1"/>
    </source>
</evidence>
<dbReference type="Proteomes" id="UP000735302">
    <property type="component" value="Unassembled WGS sequence"/>
</dbReference>
<keyword evidence="2" id="KW-1185">Reference proteome</keyword>
<name>A0AAV4BKJ7_9GAST</name>
<protein>
    <submittedName>
        <fullName evidence="1">Uncharacterized protein</fullName>
    </submittedName>
</protein>
<reference evidence="1 2" key="1">
    <citation type="journal article" date="2021" name="Elife">
        <title>Chloroplast acquisition without the gene transfer in kleptoplastic sea slugs, Plakobranchus ocellatus.</title>
        <authorList>
            <person name="Maeda T."/>
            <person name="Takahashi S."/>
            <person name="Yoshida T."/>
            <person name="Shimamura S."/>
            <person name="Takaki Y."/>
            <person name="Nagai Y."/>
            <person name="Toyoda A."/>
            <person name="Suzuki Y."/>
            <person name="Arimoto A."/>
            <person name="Ishii H."/>
            <person name="Satoh N."/>
            <person name="Nishiyama T."/>
            <person name="Hasebe M."/>
            <person name="Maruyama T."/>
            <person name="Minagawa J."/>
            <person name="Obokata J."/>
            <person name="Shigenobu S."/>
        </authorList>
    </citation>
    <scope>NUCLEOTIDE SEQUENCE [LARGE SCALE GENOMIC DNA]</scope>
</reference>
<gene>
    <name evidence="1" type="ORF">PoB_004593200</name>
</gene>
<comment type="caution">
    <text evidence="1">The sequence shown here is derived from an EMBL/GenBank/DDBJ whole genome shotgun (WGS) entry which is preliminary data.</text>
</comment>
<evidence type="ECO:0000313" key="2">
    <source>
        <dbReference type="Proteomes" id="UP000735302"/>
    </source>
</evidence>
<proteinExistence type="predicted"/>
<sequence>MSQKEKNKKVRPEDEDRHTAFSKVISLLKENDNEQLTVGDLCQKMRQYLGGEEPYSKEYMKKKLMKTLDSDIVITNFQGKDSVVTIRMTAEKILDQFWKQQKESETCTEKFRIIHIAAKLILAAVRDIQYHQPKMQLISGVHVEWLDPPSDLDLIQKRFAVPGKNIS</sequence>
<accession>A0AAV4BKJ7</accession>
<organism evidence="1 2">
    <name type="scientific">Plakobranchus ocellatus</name>
    <dbReference type="NCBI Taxonomy" id="259542"/>
    <lineage>
        <taxon>Eukaryota</taxon>
        <taxon>Metazoa</taxon>
        <taxon>Spiralia</taxon>
        <taxon>Lophotrochozoa</taxon>
        <taxon>Mollusca</taxon>
        <taxon>Gastropoda</taxon>
        <taxon>Heterobranchia</taxon>
        <taxon>Euthyneura</taxon>
        <taxon>Panpulmonata</taxon>
        <taxon>Sacoglossa</taxon>
        <taxon>Placobranchoidea</taxon>
        <taxon>Plakobranchidae</taxon>
        <taxon>Plakobranchus</taxon>
    </lineage>
</organism>